<dbReference type="Gene3D" id="2.60.40.420">
    <property type="entry name" value="Cupredoxins - blue copper proteins"/>
    <property type="match status" value="1"/>
</dbReference>
<dbReference type="GO" id="GO:0016020">
    <property type="term" value="C:membrane"/>
    <property type="evidence" value="ECO:0007669"/>
    <property type="project" value="InterPro"/>
</dbReference>
<evidence type="ECO:0000256" key="1">
    <source>
        <dbReference type="ARBA" id="ARBA00001935"/>
    </source>
</evidence>
<comment type="cofactor">
    <cofactor evidence="1">
        <name>Cu cation</name>
        <dbReference type="ChEBI" id="CHEBI:23378"/>
    </cofactor>
</comment>
<comment type="caution">
    <text evidence="5">The sequence shown here is derived from an EMBL/GenBank/DDBJ whole genome shotgun (WGS) entry which is preliminary data.</text>
</comment>
<organism evidence="5 6">
    <name type="scientific">Schistosoma mekongi</name>
    <name type="common">Parasitic worm</name>
    <dbReference type="NCBI Taxonomy" id="38744"/>
    <lineage>
        <taxon>Eukaryota</taxon>
        <taxon>Metazoa</taxon>
        <taxon>Spiralia</taxon>
        <taxon>Lophotrochozoa</taxon>
        <taxon>Platyhelminthes</taxon>
        <taxon>Trematoda</taxon>
        <taxon>Digenea</taxon>
        <taxon>Strigeidida</taxon>
        <taxon>Schistosomatoidea</taxon>
        <taxon>Schistosomatidae</taxon>
        <taxon>Schistosoma</taxon>
    </lineage>
</organism>
<evidence type="ECO:0000256" key="3">
    <source>
        <dbReference type="ARBA" id="ARBA00049512"/>
    </source>
</evidence>
<evidence type="ECO:0000259" key="4">
    <source>
        <dbReference type="PROSITE" id="PS50857"/>
    </source>
</evidence>
<evidence type="ECO:0000313" key="5">
    <source>
        <dbReference type="EMBL" id="KAK4467271.1"/>
    </source>
</evidence>
<dbReference type="Proteomes" id="UP001292079">
    <property type="component" value="Unassembled WGS sequence"/>
</dbReference>
<dbReference type="AlphaFoldDB" id="A0AAE1Z478"/>
<dbReference type="PRINTS" id="PR01166">
    <property type="entry name" value="CYCOXIDASEII"/>
</dbReference>
<keyword evidence="2" id="KW-0460">Magnesium</keyword>
<gene>
    <name evidence="5" type="ORF">MN116_009012</name>
</gene>
<proteinExistence type="predicted"/>
<evidence type="ECO:0000313" key="6">
    <source>
        <dbReference type="Proteomes" id="UP001292079"/>
    </source>
</evidence>
<keyword evidence="6" id="KW-1185">Reference proteome</keyword>
<dbReference type="SUPFAM" id="SSF49503">
    <property type="entry name" value="Cupredoxins"/>
    <property type="match status" value="1"/>
</dbReference>
<name>A0AAE1Z478_SCHME</name>
<accession>A0AAE1Z478</accession>
<reference evidence="5" key="1">
    <citation type="submission" date="2022-04" db="EMBL/GenBank/DDBJ databases">
        <authorList>
            <person name="Xu L."/>
            <person name="Lv Z."/>
        </authorList>
    </citation>
    <scope>NUCLEOTIDE SEQUENCE</scope>
    <source>
        <strain evidence="5">LV_2022a</strain>
    </source>
</reference>
<dbReference type="GO" id="GO:0005507">
    <property type="term" value="F:copper ion binding"/>
    <property type="evidence" value="ECO:0007669"/>
    <property type="project" value="InterPro"/>
</dbReference>
<dbReference type="InterPro" id="IPR002429">
    <property type="entry name" value="CcO_II-like_C"/>
</dbReference>
<dbReference type="PROSITE" id="PS50857">
    <property type="entry name" value="COX2_CUA"/>
    <property type="match status" value="1"/>
</dbReference>
<evidence type="ECO:0000256" key="2">
    <source>
        <dbReference type="ARBA" id="ARBA00022842"/>
    </source>
</evidence>
<sequence length="60" mass="6747">MTDLIKGVKKPLRLGRGISYILLVTSKDVIHSFSIPDLGIKIDAIPGRINRIVKKCERPY</sequence>
<reference evidence="5" key="2">
    <citation type="journal article" date="2023" name="Infect Dis Poverty">
        <title>Chromosome-scale genome of the human blood fluke Schistosoma mekongi and its implications for public health.</title>
        <authorList>
            <person name="Zhou M."/>
            <person name="Xu L."/>
            <person name="Xu D."/>
            <person name="Chen W."/>
            <person name="Khan J."/>
            <person name="Hu Y."/>
            <person name="Huang H."/>
            <person name="Wei H."/>
            <person name="Zhang Y."/>
            <person name="Chusongsang P."/>
            <person name="Tanasarnprasert K."/>
            <person name="Hu X."/>
            <person name="Limpanont Y."/>
            <person name="Lv Z."/>
        </authorList>
    </citation>
    <scope>NUCLEOTIDE SEQUENCE</scope>
    <source>
        <strain evidence="5">LV_2022a</strain>
    </source>
</reference>
<comment type="catalytic activity">
    <reaction evidence="3">
        <text>4 Fe(II)-[cytochrome c] + O2 + 8 H(+)(in) = 4 Fe(III)-[cytochrome c] + 2 H2O + 4 H(+)(out)</text>
        <dbReference type="Rhea" id="RHEA:11436"/>
        <dbReference type="Rhea" id="RHEA-COMP:10350"/>
        <dbReference type="Rhea" id="RHEA-COMP:14399"/>
        <dbReference type="ChEBI" id="CHEBI:15377"/>
        <dbReference type="ChEBI" id="CHEBI:15378"/>
        <dbReference type="ChEBI" id="CHEBI:15379"/>
        <dbReference type="ChEBI" id="CHEBI:29033"/>
        <dbReference type="ChEBI" id="CHEBI:29034"/>
        <dbReference type="EC" id="7.1.1.9"/>
    </reaction>
    <physiologicalReaction direction="left-to-right" evidence="3">
        <dbReference type="Rhea" id="RHEA:11437"/>
    </physiologicalReaction>
</comment>
<dbReference type="EMBL" id="JALJAT010000482">
    <property type="protein sequence ID" value="KAK4467271.1"/>
    <property type="molecule type" value="Genomic_DNA"/>
</dbReference>
<dbReference type="InterPro" id="IPR008972">
    <property type="entry name" value="Cupredoxin"/>
</dbReference>
<dbReference type="Pfam" id="PF00116">
    <property type="entry name" value="COX2"/>
    <property type="match status" value="1"/>
</dbReference>
<dbReference type="GO" id="GO:0004129">
    <property type="term" value="F:cytochrome-c oxidase activity"/>
    <property type="evidence" value="ECO:0007669"/>
    <property type="project" value="UniProtKB-EC"/>
</dbReference>
<protein>
    <recommendedName>
        <fullName evidence="4">Cytochrome oxidase subunit II copper A binding domain-containing protein</fullName>
    </recommendedName>
</protein>
<feature type="domain" description="Cytochrome oxidase subunit II copper A binding" evidence="4">
    <location>
        <begin position="1"/>
        <end position="60"/>
    </location>
</feature>